<dbReference type="EMBL" id="CAUDKV010000021">
    <property type="protein sequence ID" value="CAJ0890576.1"/>
    <property type="molecule type" value="Genomic_DNA"/>
</dbReference>
<keyword evidence="1" id="KW-1133">Transmembrane helix</keyword>
<feature type="transmembrane region" description="Helical" evidence="1">
    <location>
        <begin position="177"/>
        <end position="198"/>
    </location>
</feature>
<dbReference type="EMBL" id="CATVXE010000013">
    <property type="protein sequence ID" value="CAJ0687761.1"/>
    <property type="molecule type" value="Genomic_DNA"/>
</dbReference>
<proteinExistence type="predicted"/>
<accession>A0AAD2ARF4</accession>
<keyword evidence="1" id="KW-0812">Transmembrane</keyword>
<evidence type="ECO:0000313" key="4">
    <source>
        <dbReference type="Proteomes" id="UP001190002"/>
    </source>
</evidence>
<evidence type="ECO:0008006" key="6">
    <source>
        <dbReference type="Google" id="ProtNLM"/>
    </source>
</evidence>
<dbReference type="Proteomes" id="UP001190002">
    <property type="component" value="Unassembled WGS sequence"/>
</dbReference>
<dbReference type="AlphaFoldDB" id="A0AAD2ARF4"/>
<comment type="caution">
    <text evidence="2">The sequence shown here is derived from an EMBL/GenBank/DDBJ whole genome shotgun (WGS) entry which is preliminary data.</text>
</comment>
<evidence type="ECO:0000313" key="5">
    <source>
        <dbReference type="Proteomes" id="UP001190452"/>
    </source>
</evidence>
<evidence type="ECO:0000256" key="1">
    <source>
        <dbReference type="SAM" id="Phobius"/>
    </source>
</evidence>
<organism evidence="2 4">
    <name type="scientific">Ralstonia mannitolilytica</name>
    <dbReference type="NCBI Taxonomy" id="105219"/>
    <lineage>
        <taxon>Bacteria</taxon>
        <taxon>Pseudomonadati</taxon>
        <taxon>Pseudomonadota</taxon>
        <taxon>Betaproteobacteria</taxon>
        <taxon>Burkholderiales</taxon>
        <taxon>Burkholderiaceae</taxon>
        <taxon>Ralstonia</taxon>
    </lineage>
</organism>
<dbReference type="Proteomes" id="UP001190452">
    <property type="component" value="Unassembled WGS sequence"/>
</dbReference>
<gene>
    <name evidence="3" type="ORF">R77569_04070</name>
    <name evidence="2" type="ORF">R77591_03137</name>
</gene>
<keyword evidence="5" id="KW-1185">Reference proteome</keyword>
<sequence>MQARMQTQPARQSAALPNWMRAAAQAALKVAYPLVLIGAWHFGTPRYAGVALLALLWLQRWIGAGSVSSLLRQLTPLDWLIAGTLTCTSAAVAITDSERLLRLYPALVNAGLLLSFAATLRSGPSMIEKFARMRLPELQPRAVRYTRRVTQVWCGFFALNGLMAVVAALTWSRGAWALYNGVIAYVLVGVLISAEAAFRHWVVRPHAPPSEAA</sequence>
<keyword evidence="1" id="KW-0472">Membrane</keyword>
<name>A0AAD2ARF4_9RALS</name>
<evidence type="ECO:0000313" key="3">
    <source>
        <dbReference type="EMBL" id="CAJ0890576.1"/>
    </source>
</evidence>
<evidence type="ECO:0000313" key="2">
    <source>
        <dbReference type="EMBL" id="CAJ0687761.1"/>
    </source>
</evidence>
<reference evidence="2 5" key="1">
    <citation type="submission" date="2023-07" db="EMBL/GenBank/DDBJ databases">
        <authorList>
            <person name="Peeters C."/>
        </authorList>
    </citation>
    <scope>NUCLEOTIDE SEQUENCE</scope>
    <source>
        <strain evidence="3 5">R-77569</strain>
        <strain evidence="2">R-77591</strain>
    </source>
</reference>
<protein>
    <recommendedName>
        <fullName evidence="6">Intracellular septation protein A</fullName>
    </recommendedName>
</protein>
<feature type="transmembrane region" description="Helical" evidence="1">
    <location>
        <begin position="152"/>
        <end position="171"/>
    </location>
</feature>